<dbReference type="SUPFAM" id="SSF57701">
    <property type="entry name" value="Zn2/Cys6 DNA-binding domain"/>
    <property type="match status" value="1"/>
</dbReference>
<keyword evidence="6" id="KW-1185">Reference proteome</keyword>
<dbReference type="Proteomes" id="UP000750711">
    <property type="component" value="Unassembled WGS sequence"/>
</dbReference>
<dbReference type="GO" id="GO:0000981">
    <property type="term" value="F:DNA-binding transcription factor activity, RNA polymerase II-specific"/>
    <property type="evidence" value="ECO:0007669"/>
    <property type="project" value="InterPro"/>
</dbReference>
<evidence type="ECO:0000256" key="3">
    <source>
        <dbReference type="SAM" id="MobiDB-lite"/>
    </source>
</evidence>
<dbReference type="GO" id="GO:0005634">
    <property type="term" value="C:nucleus"/>
    <property type="evidence" value="ECO:0007669"/>
    <property type="project" value="UniProtKB-SubCell"/>
</dbReference>
<evidence type="ECO:0000259" key="4">
    <source>
        <dbReference type="PROSITE" id="PS50048"/>
    </source>
</evidence>
<dbReference type="Gene3D" id="4.10.240.10">
    <property type="entry name" value="Zn(2)-C6 fungal-type DNA-binding domain"/>
    <property type="match status" value="1"/>
</dbReference>
<evidence type="ECO:0000313" key="5">
    <source>
        <dbReference type="EMBL" id="KAH0565131.1"/>
    </source>
</evidence>
<evidence type="ECO:0000256" key="2">
    <source>
        <dbReference type="ARBA" id="ARBA00023242"/>
    </source>
</evidence>
<protein>
    <recommendedName>
        <fullName evidence="4">Zn(2)-C6 fungal-type domain-containing protein</fullName>
    </recommendedName>
</protein>
<dbReference type="SMART" id="SM00066">
    <property type="entry name" value="GAL4"/>
    <property type="match status" value="1"/>
</dbReference>
<keyword evidence="2" id="KW-0539">Nucleus</keyword>
<sequence length="184" mass="20406">MEGPISSGQDGGDDRSLPTRGERIRRRNRTITSCLECRRRKLGCNKTHPCTHCRLHGRNCVYISTALDPRSQVKLAEIKEEWGSIERKLERDIARAGHPQSDDPLPGRAKENIPAGEGEQDLEPSPLAVTDAAYEDDADGELYDLGIQLGRMRCWNHATHERGCSMLTSEVTGLTSVLVACIVQ</sequence>
<feature type="region of interest" description="Disordered" evidence="3">
    <location>
        <begin position="1"/>
        <end position="24"/>
    </location>
</feature>
<dbReference type="EMBL" id="JAGHQM010000133">
    <property type="protein sequence ID" value="KAH0565131.1"/>
    <property type="molecule type" value="Genomic_DNA"/>
</dbReference>
<feature type="domain" description="Zn(2)-C6 fungal-type" evidence="4">
    <location>
        <begin position="33"/>
        <end position="62"/>
    </location>
</feature>
<dbReference type="PROSITE" id="PS00463">
    <property type="entry name" value="ZN2_CY6_FUNGAL_1"/>
    <property type="match status" value="1"/>
</dbReference>
<dbReference type="GO" id="GO:0008270">
    <property type="term" value="F:zinc ion binding"/>
    <property type="evidence" value="ECO:0007669"/>
    <property type="project" value="InterPro"/>
</dbReference>
<dbReference type="Pfam" id="PF00172">
    <property type="entry name" value="Zn_clus"/>
    <property type="match status" value="1"/>
</dbReference>
<comment type="caution">
    <text evidence="5">The sequence shown here is derived from an EMBL/GenBank/DDBJ whole genome shotgun (WGS) entry which is preliminary data.</text>
</comment>
<proteinExistence type="predicted"/>
<accession>A0A9P8LGL2</accession>
<feature type="region of interest" description="Disordered" evidence="3">
    <location>
        <begin position="91"/>
        <end position="123"/>
    </location>
</feature>
<dbReference type="PANTHER" id="PTHR31001">
    <property type="entry name" value="UNCHARACTERIZED TRANSCRIPTIONAL REGULATORY PROTEIN"/>
    <property type="match status" value="1"/>
</dbReference>
<organism evidence="5 6">
    <name type="scientific">Trichoglossum hirsutum</name>
    <dbReference type="NCBI Taxonomy" id="265104"/>
    <lineage>
        <taxon>Eukaryota</taxon>
        <taxon>Fungi</taxon>
        <taxon>Dikarya</taxon>
        <taxon>Ascomycota</taxon>
        <taxon>Pezizomycotina</taxon>
        <taxon>Geoglossomycetes</taxon>
        <taxon>Geoglossales</taxon>
        <taxon>Geoglossaceae</taxon>
        <taxon>Trichoglossum</taxon>
    </lineage>
</organism>
<gene>
    <name evidence="5" type="ORF">GP486_001482</name>
</gene>
<dbReference type="InterPro" id="IPR036864">
    <property type="entry name" value="Zn2-C6_fun-type_DNA-bd_sf"/>
</dbReference>
<dbReference type="PANTHER" id="PTHR31001:SF40">
    <property type="entry name" value="ZN(II)2CYS6 TRANSCRIPTION FACTOR (EUROFUNG)"/>
    <property type="match status" value="1"/>
</dbReference>
<comment type="subcellular location">
    <subcellularLocation>
        <location evidence="1">Nucleus</location>
    </subcellularLocation>
</comment>
<dbReference type="InterPro" id="IPR050613">
    <property type="entry name" value="Sec_Metabolite_Reg"/>
</dbReference>
<evidence type="ECO:0000256" key="1">
    <source>
        <dbReference type="ARBA" id="ARBA00004123"/>
    </source>
</evidence>
<reference evidence="5" key="1">
    <citation type="submission" date="2021-03" db="EMBL/GenBank/DDBJ databases">
        <title>Comparative genomics and phylogenomic investigation of the class Geoglossomycetes provide insights into ecological specialization and systematics.</title>
        <authorList>
            <person name="Melie T."/>
            <person name="Pirro S."/>
            <person name="Miller A.N."/>
            <person name="Quandt A."/>
        </authorList>
    </citation>
    <scope>NUCLEOTIDE SEQUENCE</scope>
    <source>
        <strain evidence="5">CAQ_001_2017</strain>
    </source>
</reference>
<name>A0A9P8LGL2_9PEZI</name>
<dbReference type="InterPro" id="IPR001138">
    <property type="entry name" value="Zn2Cys6_DnaBD"/>
</dbReference>
<dbReference type="AlphaFoldDB" id="A0A9P8LGL2"/>
<dbReference type="CDD" id="cd00067">
    <property type="entry name" value="GAL4"/>
    <property type="match status" value="1"/>
</dbReference>
<dbReference type="PROSITE" id="PS50048">
    <property type="entry name" value="ZN2_CY6_FUNGAL_2"/>
    <property type="match status" value="1"/>
</dbReference>
<feature type="compositionally biased region" description="Basic and acidic residues" evidence="3">
    <location>
        <begin position="12"/>
        <end position="22"/>
    </location>
</feature>
<evidence type="ECO:0000313" key="6">
    <source>
        <dbReference type="Proteomes" id="UP000750711"/>
    </source>
</evidence>